<name>A0A0G4K956_9SPIR</name>
<organism evidence="1 2">
    <name type="scientific">Brachyspira suanatina</name>
    <dbReference type="NCBI Taxonomy" id="381802"/>
    <lineage>
        <taxon>Bacteria</taxon>
        <taxon>Pseudomonadati</taxon>
        <taxon>Spirochaetota</taxon>
        <taxon>Spirochaetia</taxon>
        <taxon>Brachyspirales</taxon>
        <taxon>Brachyspiraceae</taxon>
        <taxon>Brachyspira</taxon>
    </lineage>
</organism>
<dbReference type="AlphaFoldDB" id="A0A0G4K956"/>
<dbReference type="InterPro" id="IPR019650">
    <property type="entry name" value="DUF2513"/>
</dbReference>
<protein>
    <recommendedName>
        <fullName evidence="3">DUF2513 domain-containing protein</fullName>
    </recommendedName>
</protein>
<dbReference type="Proteomes" id="UP000043763">
    <property type="component" value="Unassembled WGS sequence"/>
</dbReference>
<evidence type="ECO:0008006" key="3">
    <source>
        <dbReference type="Google" id="ProtNLM"/>
    </source>
</evidence>
<dbReference type="RefSeq" id="WP_048595268.1">
    <property type="nucleotide sequence ID" value="NZ_CVLB01000002.1"/>
</dbReference>
<dbReference type="EMBL" id="CVLB01000002">
    <property type="protein sequence ID" value="CRF34529.1"/>
    <property type="molecule type" value="Genomic_DNA"/>
</dbReference>
<gene>
    <name evidence="1" type="ORF">BRSU_2078</name>
</gene>
<reference evidence="2" key="1">
    <citation type="submission" date="2015-04" db="EMBL/GenBank/DDBJ databases">
        <authorList>
            <person name="Mushtaq Mamoona"/>
        </authorList>
    </citation>
    <scope>NUCLEOTIDE SEQUENCE [LARGE SCALE GENOMIC DNA]</scope>
    <source>
        <strain evidence="2">AN4859/03</strain>
    </source>
</reference>
<keyword evidence="2" id="KW-1185">Reference proteome</keyword>
<sequence length="137" mass="15905">MKIDYQLIKNILTVIEDYPLPKIDGKELLNKLDVKIPSRRALETDEDYLKYVTLVYHMKELLKAECIENINKEYQYSFAPNIESPFVRVDCTSYELTLKGSEFLSGLKQKKIFTKIKDLAINSAISLVTQLLVEQLK</sequence>
<evidence type="ECO:0000313" key="1">
    <source>
        <dbReference type="EMBL" id="CRF34529.1"/>
    </source>
</evidence>
<dbReference type="OrthoDB" id="307608at2"/>
<proteinExistence type="predicted"/>
<evidence type="ECO:0000313" key="2">
    <source>
        <dbReference type="Proteomes" id="UP000043763"/>
    </source>
</evidence>
<accession>A0A0G4K956</accession>
<dbReference type="Pfam" id="PF10711">
    <property type="entry name" value="DUF2513"/>
    <property type="match status" value="1"/>
</dbReference>